<keyword evidence="1" id="KW-0472">Membrane</keyword>
<feature type="domain" description="DUF6534" evidence="2">
    <location>
        <begin position="168"/>
        <end position="254"/>
    </location>
</feature>
<accession>M2RA85</accession>
<evidence type="ECO:0000313" key="4">
    <source>
        <dbReference type="Proteomes" id="UP000016930"/>
    </source>
</evidence>
<dbReference type="Proteomes" id="UP000016930">
    <property type="component" value="Unassembled WGS sequence"/>
</dbReference>
<keyword evidence="1" id="KW-0812">Transmembrane</keyword>
<dbReference type="OrthoDB" id="2757242at2759"/>
<dbReference type="AlphaFoldDB" id="M2RA85"/>
<dbReference type="PANTHER" id="PTHR40465:SF1">
    <property type="entry name" value="DUF6534 DOMAIN-CONTAINING PROTEIN"/>
    <property type="match status" value="1"/>
</dbReference>
<dbReference type="InterPro" id="IPR045339">
    <property type="entry name" value="DUF6534"/>
</dbReference>
<feature type="transmembrane region" description="Helical" evidence="1">
    <location>
        <begin position="16"/>
        <end position="37"/>
    </location>
</feature>
<dbReference type="STRING" id="914234.M2RA85"/>
<keyword evidence="4" id="KW-1185">Reference proteome</keyword>
<name>M2RA85_CERS8</name>
<dbReference type="HOGENOM" id="CLU_046025_5_0_1"/>
<evidence type="ECO:0000256" key="1">
    <source>
        <dbReference type="SAM" id="Phobius"/>
    </source>
</evidence>
<evidence type="ECO:0000313" key="3">
    <source>
        <dbReference type="EMBL" id="EMD35701.1"/>
    </source>
</evidence>
<feature type="transmembrane region" description="Helical" evidence="1">
    <location>
        <begin position="49"/>
        <end position="73"/>
    </location>
</feature>
<dbReference type="PANTHER" id="PTHR40465">
    <property type="entry name" value="CHROMOSOME 1, WHOLE GENOME SHOTGUN SEQUENCE"/>
    <property type="match status" value="1"/>
</dbReference>
<dbReference type="EMBL" id="KB445799">
    <property type="protein sequence ID" value="EMD35701.1"/>
    <property type="molecule type" value="Genomic_DNA"/>
</dbReference>
<evidence type="ECO:0000259" key="2">
    <source>
        <dbReference type="Pfam" id="PF20152"/>
    </source>
</evidence>
<gene>
    <name evidence="3" type="ORF">CERSUDRAFT_84812</name>
</gene>
<sequence length="302" mass="32528">MHAPGVGVDDAFGPLLIGYTIMLSLYGLALAQTIVYLRRSRGDLIGVKLAVIVLWIIDNTHVAVAIIAMYMYLVHLHGDAHGVGLTSWPLGAQVYLTGLSDMIVRSVYAHRIWSLNNRSILLPALIVFLSILTLAMGLIYGVALAKPVSWAASRTINWCGYVGDCCEILADAVITFKMTRLLLRLRLGSHKNDPVLITILTYSVNTGLLTTLCVVASLILLATAAHSSAGLAIYIALSKLYLNALLGTLNARRRAEVSGIDDIDPILTTQVTISPPADYWDVTPAPVVILSPPEQHPPTVSA</sequence>
<feature type="transmembrane region" description="Helical" evidence="1">
    <location>
        <begin position="120"/>
        <end position="143"/>
    </location>
</feature>
<keyword evidence="1" id="KW-1133">Transmembrane helix</keyword>
<reference evidence="3 4" key="1">
    <citation type="journal article" date="2012" name="Proc. Natl. Acad. Sci. U.S.A.">
        <title>Comparative genomics of Ceriporiopsis subvermispora and Phanerochaete chrysosporium provide insight into selective ligninolysis.</title>
        <authorList>
            <person name="Fernandez-Fueyo E."/>
            <person name="Ruiz-Duenas F.J."/>
            <person name="Ferreira P."/>
            <person name="Floudas D."/>
            <person name="Hibbett D.S."/>
            <person name="Canessa P."/>
            <person name="Larrondo L.F."/>
            <person name="James T.Y."/>
            <person name="Seelenfreund D."/>
            <person name="Lobos S."/>
            <person name="Polanco R."/>
            <person name="Tello M."/>
            <person name="Honda Y."/>
            <person name="Watanabe T."/>
            <person name="Watanabe T."/>
            <person name="Ryu J.S."/>
            <person name="Kubicek C.P."/>
            <person name="Schmoll M."/>
            <person name="Gaskell J."/>
            <person name="Hammel K.E."/>
            <person name="St John F.J."/>
            <person name="Vanden Wymelenberg A."/>
            <person name="Sabat G."/>
            <person name="Splinter BonDurant S."/>
            <person name="Syed K."/>
            <person name="Yadav J.S."/>
            <person name="Doddapaneni H."/>
            <person name="Subramanian V."/>
            <person name="Lavin J.L."/>
            <person name="Oguiza J.A."/>
            <person name="Perez G."/>
            <person name="Pisabarro A.G."/>
            <person name="Ramirez L."/>
            <person name="Santoyo F."/>
            <person name="Master E."/>
            <person name="Coutinho P.M."/>
            <person name="Henrissat B."/>
            <person name="Lombard V."/>
            <person name="Magnuson J.K."/>
            <person name="Kuees U."/>
            <person name="Hori C."/>
            <person name="Igarashi K."/>
            <person name="Samejima M."/>
            <person name="Held B.W."/>
            <person name="Barry K.W."/>
            <person name="LaButti K.M."/>
            <person name="Lapidus A."/>
            <person name="Lindquist E.A."/>
            <person name="Lucas S.M."/>
            <person name="Riley R."/>
            <person name="Salamov A.A."/>
            <person name="Hoffmeister D."/>
            <person name="Schwenk D."/>
            <person name="Hadar Y."/>
            <person name="Yarden O."/>
            <person name="de Vries R.P."/>
            <person name="Wiebenga A."/>
            <person name="Stenlid J."/>
            <person name="Eastwood D."/>
            <person name="Grigoriev I.V."/>
            <person name="Berka R.M."/>
            <person name="Blanchette R.A."/>
            <person name="Kersten P."/>
            <person name="Martinez A.T."/>
            <person name="Vicuna R."/>
            <person name="Cullen D."/>
        </authorList>
    </citation>
    <scope>NUCLEOTIDE SEQUENCE [LARGE SCALE GENOMIC DNA]</scope>
    <source>
        <strain evidence="3 4">B</strain>
    </source>
</reference>
<organism evidence="3 4">
    <name type="scientific">Ceriporiopsis subvermispora (strain B)</name>
    <name type="common">White-rot fungus</name>
    <name type="synonym">Gelatoporia subvermispora</name>
    <dbReference type="NCBI Taxonomy" id="914234"/>
    <lineage>
        <taxon>Eukaryota</taxon>
        <taxon>Fungi</taxon>
        <taxon>Dikarya</taxon>
        <taxon>Basidiomycota</taxon>
        <taxon>Agaricomycotina</taxon>
        <taxon>Agaricomycetes</taxon>
        <taxon>Polyporales</taxon>
        <taxon>Gelatoporiaceae</taxon>
        <taxon>Gelatoporia</taxon>
    </lineage>
</organism>
<feature type="transmembrane region" description="Helical" evidence="1">
    <location>
        <begin position="195"/>
        <end position="225"/>
    </location>
</feature>
<dbReference type="Pfam" id="PF20152">
    <property type="entry name" value="DUF6534"/>
    <property type="match status" value="1"/>
</dbReference>
<feature type="transmembrane region" description="Helical" evidence="1">
    <location>
        <begin position="231"/>
        <end position="249"/>
    </location>
</feature>
<feature type="transmembrane region" description="Helical" evidence="1">
    <location>
        <begin position="85"/>
        <end position="108"/>
    </location>
</feature>
<protein>
    <recommendedName>
        <fullName evidence="2">DUF6534 domain-containing protein</fullName>
    </recommendedName>
</protein>
<proteinExistence type="predicted"/>